<dbReference type="EMBL" id="CP045997">
    <property type="protein sequence ID" value="QHV96825.1"/>
    <property type="molecule type" value="Genomic_DNA"/>
</dbReference>
<dbReference type="Gene3D" id="3.40.250.10">
    <property type="entry name" value="Rhodanese-like domain"/>
    <property type="match status" value="1"/>
</dbReference>
<feature type="domain" description="Rhodanese" evidence="1">
    <location>
        <begin position="19"/>
        <end position="102"/>
    </location>
</feature>
<gene>
    <name evidence="2" type="ORF">GJR95_18220</name>
</gene>
<dbReference type="InterPro" id="IPR001763">
    <property type="entry name" value="Rhodanese-like_dom"/>
</dbReference>
<name>A0A6P1VVQ0_9BACT</name>
<evidence type="ECO:0000259" key="1">
    <source>
        <dbReference type="PROSITE" id="PS50206"/>
    </source>
</evidence>
<dbReference type="SMART" id="SM00450">
    <property type="entry name" value="RHOD"/>
    <property type="match status" value="1"/>
</dbReference>
<protein>
    <submittedName>
        <fullName evidence="2">Rhodanese-like domain-containing protein</fullName>
    </submittedName>
</protein>
<dbReference type="PROSITE" id="PS50206">
    <property type="entry name" value="RHODANESE_3"/>
    <property type="match status" value="1"/>
</dbReference>
<dbReference type="AlphaFoldDB" id="A0A6P1VVQ0"/>
<dbReference type="SUPFAM" id="SSF52821">
    <property type="entry name" value="Rhodanese/Cell cycle control phosphatase"/>
    <property type="match status" value="1"/>
</dbReference>
<dbReference type="InterPro" id="IPR036873">
    <property type="entry name" value="Rhodanese-like_dom_sf"/>
</dbReference>
<reference evidence="2 3" key="1">
    <citation type="submission" date="2019-11" db="EMBL/GenBank/DDBJ databases">
        <title>Spirosoma endbachense sp. nov., isolated from a natural salt meadow.</title>
        <authorList>
            <person name="Rojas J."/>
            <person name="Ambika Manirajan B."/>
            <person name="Ratering S."/>
            <person name="Suarez C."/>
            <person name="Geissler-Plaum R."/>
            <person name="Schnell S."/>
        </authorList>
    </citation>
    <scope>NUCLEOTIDE SEQUENCE [LARGE SCALE GENOMIC DNA]</scope>
    <source>
        <strain evidence="2 3">I-24</strain>
    </source>
</reference>
<evidence type="ECO:0000313" key="2">
    <source>
        <dbReference type="EMBL" id="QHV96825.1"/>
    </source>
</evidence>
<proteinExistence type="predicted"/>
<evidence type="ECO:0000313" key="3">
    <source>
        <dbReference type="Proteomes" id="UP000464577"/>
    </source>
</evidence>
<accession>A0A6P1VVQ0</accession>
<dbReference type="Proteomes" id="UP000464577">
    <property type="component" value="Chromosome"/>
</dbReference>
<dbReference type="KEGG" id="senf:GJR95_18220"/>
<dbReference type="Pfam" id="PF00581">
    <property type="entry name" value="Rhodanese"/>
    <property type="match status" value="1"/>
</dbReference>
<dbReference type="CDD" id="cd00158">
    <property type="entry name" value="RHOD"/>
    <property type="match status" value="1"/>
</dbReference>
<sequence>MTTHSYTDISLPDLDMLRLNANTAIIDVRDEWEFEEFNIGGLNIPLPDIRARKAELLPYDTLIVICTNGVRSRVAAKDFLRQPEFQDKVIYHLHGGIIEAED</sequence>
<dbReference type="RefSeq" id="WP_162387236.1">
    <property type="nucleotide sequence ID" value="NZ_CP045997.1"/>
</dbReference>
<organism evidence="2 3">
    <name type="scientific">Spirosoma endbachense</name>
    <dbReference type="NCBI Taxonomy" id="2666025"/>
    <lineage>
        <taxon>Bacteria</taxon>
        <taxon>Pseudomonadati</taxon>
        <taxon>Bacteroidota</taxon>
        <taxon>Cytophagia</taxon>
        <taxon>Cytophagales</taxon>
        <taxon>Cytophagaceae</taxon>
        <taxon>Spirosoma</taxon>
    </lineage>
</organism>
<keyword evidence="3" id="KW-1185">Reference proteome</keyword>